<gene>
    <name evidence="2" type="ORF">EVAR_6977_1</name>
</gene>
<comment type="caution">
    <text evidence="2">The sequence shown here is derived from an EMBL/GenBank/DDBJ whole genome shotgun (WGS) entry which is preliminary data.</text>
</comment>
<keyword evidence="3" id="KW-1185">Reference proteome</keyword>
<protein>
    <submittedName>
        <fullName evidence="2">Uncharacterized protein</fullName>
    </submittedName>
</protein>
<dbReference type="EMBL" id="BGZK01000058">
    <property type="protein sequence ID" value="GBP13640.1"/>
    <property type="molecule type" value="Genomic_DNA"/>
</dbReference>
<feature type="region of interest" description="Disordered" evidence="1">
    <location>
        <begin position="200"/>
        <end position="222"/>
    </location>
</feature>
<evidence type="ECO:0000313" key="3">
    <source>
        <dbReference type="Proteomes" id="UP000299102"/>
    </source>
</evidence>
<proteinExistence type="predicted"/>
<evidence type="ECO:0000313" key="2">
    <source>
        <dbReference type="EMBL" id="GBP13640.1"/>
    </source>
</evidence>
<dbReference type="Proteomes" id="UP000299102">
    <property type="component" value="Unassembled WGS sequence"/>
</dbReference>
<sequence length="249" mass="28060">MSHTELLLVSPVVHCSFAQSSQMAHMIQSTVGGDSYFSLHVRERTILRDPFTGVGGRKSSKYHACSQEGRSLRLHQVKDKPVSDFFTSDSRSVSISRTVLTLLNRSARGWGFSKNCASVRGSVSLDTPVTSLPRTAFLAMFQTLSNYYVATYDLYIPSRGVRRRCNEAKRWRGYLNCDASMRLAMRPGLHGGARLEFSKRHGRTHLRRPSPEALAERKPKWERTSTKCHSVICDQLEPPWSPERLSQGG</sequence>
<organism evidence="2 3">
    <name type="scientific">Eumeta variegata</name>
    <name type="common">Bagworm moth</name>
    <name type="synonym">Eumeta japonica</name>
    <dbReference type="NCBI Taxonomy" id="151549"/>
    <lineage>
        <taxon>Eukaryota</taxon>
        <taxon>Metazoa</taxon>
        <taxon>Ecdysozoa</taxon>
        <taxon>Arthropoda</taxon>
        <taxon>Hexapoda</taxon>
        <taxon>Insecta</taxon>
        <taxon>Pterygota</taxon>
        <taxon>Neoptera</taxon>
        <taxon>Endopterygota</taxon>
        <taxon>Lepidoptera</taxon>
        <taxon>Glossata</taxon>
        <taxon>Ditrysia</taxon>
        <taxon>Tineoidea</taxon>
        <taxon>Psychidae</taxon>
        <taxon>Oiketicinae</taxon>
        <taxon>Eumeta</taxon>
    </lineage>
</organism>
<reference evidence="2 3" key="1">
    <citation type="journal article" date="2019" name="Commun. Biol.">
        <title>The bagworm genome reveals a unique fibroin gene that provides high tensile strength.</title>
        <authorList>
            <person name="Kono N."/>
            <person name="Nakamura H."/>
            <person name="Ohtoshi R."/>
            <person name="Tomita M."/>
            <person name="Numata K."/>
            <person name="Arakawa K."/>
        </authorList>
    </citation>
    <scope>NUCLEOTIDE SEQUENCE [LARGE SCALE GENOMIC DNA]</scope>
</reference>
<accession>A0A4C1TJ66</accession>
<evidence type="ECO:0000256" key="1">
    <source>
        <dbReference type="SAM" id="MobiDB-lite"/>
    </source>
</evidence>
<dbReference type="AlphaFoldDB" id="A0A4C1TJ66"/>
<name>A0A4C1TJ66_EUMVA</name>